<proteinExistence type="predicted"/>
<protein>
    <submittedName>
        <fullName evidence="5">Transcriptional regulator</fullName>
    </submittedName>
</protein>
<keyword evidence="2" id="KW-0238">DNA-binding</keyword>
<evidence type="ECO:0000256" key="1">
    <source>
        <dbReference type="ARBA" id="ARBA00023015"/>
    </source>
</evidence>
<keyword evidence="3" id="KW-0804">Transcription</keyword>
<dbReference type="InterPro" id="IPR036388">
    <property type="entry name" value="WH-like_DNA-bd_sf"/>
</dbReference>
<evidence type="ECO:0000259" key="4">
    <source>
        <dbReference type="PROSITE" id="PS51118"/>
    </source>
</evidence>
<evidence type="ECO:0000256" key="2">
    <source>
        <dbReference type="ARBA" id="ARBA00023125"/>
    </source>
</evidence>
<dbReference type="InterPro" id="IPR002577">
    <property type="entry name" value="HTH_HxlR"/>
</dbReference>
<dbReference type="InterPro" id="IPR036390">
    <property type="entry name" value="WH_DNA-bd_sf"/>
</dbReference>
<reference evidence="5 6" key="1">
    <citation type="submission" date="2018-10" db="EMBL/GenBank/DDBJ databases">
        <title>Xanthobacter tagetidis genome sequencing and assembly.</title>
        <authorList>
            <person name="Maclea K.S."/>
            <person name="Goen A.E."/>
            <person name="Fatima S.A."/>
        </authorList>
    </citation>
    <scope>NUCLEOTIDE SEQUENCE [LARGE SCALE GENOMIC DNA]</scope>
    <source>
        <strain evidence="5 6">ATCC 700314</strain>
    </source>
</reference>
<dbReference type="PANTHER" id="PTHR33204">
    <property type="entry name" value="TRANSCRIPTIONAL REGULATOR, MARR FAMILY"/>
    <property type="match status" value="1"/>
</dbReference>
<evidence type="ECO:0000313" key="5">
    <source>
        <dbReference type="EMBL" id="RLP73993.1"/>
    </source>
</evidence>
<evidence type="ECO:0000256" key="3">
    <source>
        <dbReference type="ARBA" id="ARBA00023163"/>
    </source>
</evidence>
<feature type="domain" description="HTH hxlR-type" evidence="4">
    <location>
        <begin position="195"/>
        <end position="287"/>
    </location>
</feature>
<organism evidence="5 6">
    <name type="scientific">Xanthobacter tagetidis</name>
    <dbReference type="NCBI Taxonomy" id="60216"/>
    <lineage>
        <taxon>Bacteria</taxon>
        <taxon>Pseudomonadati</taxon>
        <taxon>Pseudomonadota</taxon>
        <taxon>Alphaproteobacteria</taxon>
        <taxon>Hyphomicrobiales</taxon>
        <taxon>Xanthobacteraceae</taxon>
        <taxon>Xanthobacter</taxon>
    </lineage>
</organism>
<gene>
    <name evidence="5" type="ORF">D9R14_19625</name>
</gene>
<dbReference type="PANTHER" id="PTHR33204:SF36">
    <property type="entry name" value="TRANSCRIPTIONAL REGULATORY PROTEIN"/>
    <property type="match status" value="1"/>
</dbReference>
<dbReference type="Gene3D" id="1.10.10.10">
    <property type="entry name" value="Winged helix-like DNA-binding domain superfamily/Winged helix DNA-binding domain"/>
    <property type="match status" value="2"/>
</dbReference>
<accession>A0A3L7A137</accession>
<keyword evidence="1" id="KW-0805">Transcription regulation</keyword>
<evidence type="ECO:0000313" key="6">
    <source>
        <dbReference type="Proteomes" id="UP000269692"/>
    </source>
</evidence>
<sequence>MLKGPDAPASLRAAAAASRPDKFAPPGCERDSEISDTLQILVDPWRFLIIREAFFGAERFNEFAARLCMPRATLTKALTNLVSSGLLESVSLGSGGSWKRYLLTDSGRDLFPALLGLMWYGDKWLWDGIPPLALFHEPSRTWFSPLLVWEHDHSPLNPRTVKFEIDPGYWRARDEPLARTYRMDRARQARGLRPCSMERTLAVVGDRWTFMIFQEFFHGNSRFDEFTHNLGIASNVLASRLENLVSHGFLEKQGDGGAYRLTPKGRDTYCPMVLLKTWGDRWLRQGRGTTSRFVSVSTGETTRAIVIVPATGEPVDPADVRLVPLYLPEVSGESS</sequence>
<dbReference type="PROSITE" id="PS51118">
    <property type="entry name" value="HTH_HXLR"/>
    <property type="match status" value="2"/>
</dbReference>
<dbReference type="Proteomes" id="UP000269692">
    <property type="component" value="Unassembled WGS sequence"/>
</dbReference>
<dbReference type="Pfam" id="PF01638">
    <property type="entry name" value="HxlR"/>
    <property type="match status" value="2"/>
</dbReference>
<dbReference type="AlphaFoldDB" id="A0A3L7A137"/>
<comment type="caution">
    <text evidence="5">The sequence shown here is derived from an EMBL/GenBank/DDBJ whole genome shotgun (WGS) entry which is preliminary data.</text>
</comment>
<keyword evidence="6" id="KW-1185">Reference proteome</keyword>
<dbReference type="SUPFAM" id="SSF46785">
    <property type="entry name" value="Winged helix' DNA-binding domain"/>
    <property type="match status" value="2"/>
</dbReference>
<feature type="domain" description="HTH hxlR-type" evidence="4">
    <location>
        <begin position="28"/>
        <end position="129"/>
    </location>
</feature>
<dbReference type="EMBL" id="RCTF01000021">
    <property type="protein sequence ID" value="RLP73993.1"/>
    <property type="molecule type" value="Genomic_DNA"/>
</dbReference>
<name>A0A3L7A137_9HYPH</name>
<dbReference type="GO" id="GO:0003677">
    <property type="term" value="F:DNA binding"/>
    <property type="evidence" value="ECO:0007669"/>
    <property type="project" value="UniProtKB-KW"/>
</dbReference>